<keyword evidence="2" id="KW-1185">Reference proteome</keyword>
<protein>
    <submittedName>
        <fullName evidence="1">Uncharacterized protein</fullName>
    </submittedName>
</protein>
<dbReference type="Proteomes" id="UP000308600">
    <property type="component" value="Unassembled WGS sequence"/>
</dbReference>
<reference evidence="1 2" key="1">
    <citation type="journal article" date="2019" name="Nat. Ecol. Evol.">
        <title>Megaphylogeny resolves global patterns of mushroom evolution.</title>
        <authorList>
            <person name="Varga T."/>
            <person name="Krizsan K."/>
            <person name="Foldi C."/>
            <person name="Dima B."/>
            <person name="Sanchez-Garcia M."/>
            <person name="Sanchez-Ramirez S."/>
            <person name="Szollosi G.J."/>
            <person name="Szarkandi J.G."/>
            <person name="Papp V."/>
            <person name="Albert L."/>
            <person name="Andreopoulos W."/>
            <person name="Angelini C."/>
            <person name="Antonin V."/>
            <person name="Barry K.W."/>
            <person name="Bougher N.L."/>
            <person name="Buchanan P."/>
            <person name="Buyck B."/>
            <person name="Bense V."/>
            <person name="Catcheside P."/>
            <person name="Chovatia M."/>
            <person name="Cooper J."/>
            <person name="Damon W."/>
            <person name="Desjardin D."/>
            <person name="Finy P."/>
            <person name="Geml J."/>
            <person name="Haridas S."/>
            <person name="Hughes K."/>
            <person name="Justo A."/>
            <person name="Karasinski D."/>
            <person name="Kautmanova I."/>
            <person name="Kiss B."/>
            <person name="Kocsube S."/>
            <person name="Kotiranta H."/>
            <person name="LaButti K.M."/>
            <person name="Lechner B.E."/>
            <person name="Liimatainen K."/>
            <person name="Lipzen A."/>
            <person name="Lukacs Z."/>
            <person name="Mihaltcheva S."/>
            <person name="Morgado L.N."/>
            <person name="Niskanen T."/>
            <person name="Noordeloos M.E."/>
            <person name="Ohm R.A."/>
            <person name="Ortiz-Santana B."/>
            <person name="Ovrebo C."/>
            <person name="Racz N."/>
            <person name="Riley R."/>
            <person name="Savchenko A."/>
            <person name="Shiryaev A."/>
            <person name="Soop K."/>
            <person name="Spirin V."/>
            <person name="Szebenyi C."/>
            <person name="Tomsovsky M."/>
            <person name="Tulloss R.E."/>
            <person name="Uehling J."/>
            <person name="Grigoriev I.V."/>
            <person name="Vagvolgyi C."/>
            <person name="Papp T."/>
            <person name="Martin F.M."/>
            <person name="Miettinen O."/>
            <person name="Hibbett D.S."/>
            <person name="Nagy L.G."/>
        </authorList>
    </citation>
    <scope>NUCLEOTIDE SEQUENCE [LARGE SCALE GENOMIC DNA]</scope>
    <source>
        <strain evidence="1 2">NL-1719</strain>
    </source>
</reference>
<accession>A0ACD3ATR6</accession>
<evidence type="ECO:0000313" key="2">
    <source>
        <dbReference type="Proteomes" id="UP000308600"/>
    </source>
</evidence>
<name>A0ACD3ATR6_9AGAR</name>
<gene>
    <name evidence="1" type="ORF">BDN72DRAFT_682936</name>
</gene>
<proteinExistence type="predicted"/>
<sequence>MQPTWIQSGLSTVPDRAVLPAVQVIVGNNQLRSAMKRIDSRPSPRPHHVTFPDLKPVTDPYHEVDDKEDAPRPAPVSETIQDKNSREIDLGLTSTPSPQNSALTEPVQKSAPRSGYSTPYPFPTGRYFFIAQRPWISGNPSSEYLRPPPCFSRPVPENMEERRSCFPSTKFISIDTVVTDDIDRIGFTAFKHDVGFGDWCEFIMDISPVIRAQWKNPDPREEDLRLVINNWNDQFFSKRGLHMAFVTVSESPGYQHAIILCDATDPRPSSWGTVPLPSASKYTQAPSRPLLSLLEYMLHEADVSRGAHEVPTSSVLAPDITSTSPLLSGNDKNTALEGPSTLPEASTPGTSLTMGDPSSPLVVPDALPIPFIEKEHKRFTRPVPDDLGSQPNFKTTRILSLNQGELKPINPLHASSRRDINSEDWGDFFKDIDGVVTQNSESNITTDIGKYYKDQLLPLLKSWNGQFFLKRGVQVICCTQYTRRGPLRSENFALYLRDIKPAARLAQGEFDSEEFMKVEILVDNAEDDDENFGFIPRGRVL</sequence>
<dbReference type="EMBL" id="ML208354">
    <property type="protein sequence ID" value="TFK68317.1"/>
    <property type="molecule type" value="Genomic_DNA"/>
</dbReference>
<evidence type="ECO:0000313" key="1">
    <source>
        <dbReference type="EMBL" id="TFK68317.1"/>
    </source>
</evidence>
<organism evidence="1 2">
    <name type="scientific">Pluteus cervinus</name>
    <dbReference type="NCBI Taxonomy" id="181527"/>
    <lineage>
        <taxon>Eukaryota</taxon>
        <taxon>Fungi</taxon>
        <taxon>Dikarya</taxon>
        <taxon>Basidiomycota</taxon>
        <taxon>Agaricomycotina</taxon>
        <taxon>Agaricomycetes</taxon>
        <taxon>Agaricomycetidae</taxon>
        <taxon>Agaricales</taxon>
        <taxon>Pluteineae</taxon>
        <taxon>Pluteaceae</taxon>
        <taxon>Pluteus</taxon>
    </lineage>
</organism>